<organism evidence="1 2">
    <name type="scientific">Marasmius oreades</name>
    <name type="common">fairy-ring Marasmius</name>
    <dbReference type="NCBI Taxonomy" id="181124"/>
    <lineage>
        <taxon>Eukaryota</taxon>
        <taxon>Fungi</taxon>
        <taxon>Dikarya</taxon>
        <taxon>Basidiomycota</taxon>
        <taxon>Agaricomycotina</taxon>
        <taxon>Agaricomycetes</taxon>
        <taxon>Agaricomycetidae</taxon>
        <taxon>Agaricales</taxon>
        <taxon>Marasmiineae</taxon>
        <taxon>Marasmiaceae</taxon>
        <taxon>Marasmius</taxon>
    </lineage>
</organism>
<dbReference type="GeneID" id="66072780"/>
<gene>
    <name evidence="1" type="ORF">E1B28_003704</name>
</gene>
<proteinExistence type="predicted"/>
<sequence length="98" mass="10370">MAPKTLLVFCDGSGKDGTLAPLKSSELEGLVSGMFGSSDSHPASERLCLEDASDDMYGIQLSVDATFDSAAASEDNGDHTKYTTNVLRLCKFSFRPSG</sequence>
<dbReference type="AlphaFoldDB" id="A0A9P7UX48"/>
<name>A0A9P7UX48_9AGAR</name>
<dbReference type="Proteomes" id="UP001049176">
    <property type="component" value="Chromosome 2"/>
</dbReference>
<dbReference type="EMBL" id="CM032182">
    <property type="protein sequence ID" value="KAG7096256.1"/>
    <property type="molecule type" value="Genomic_DNA"/>
</dbReference>
<reference evidence="1" key="1">
    <citation type="journal article" date="2021" name="Genome Biol. Evol.">
        <title>The assembled and annotated genome of the fairy-ring fungus Marasmius oreades.</title>
        <authorList>
            <person name="Hiltunen M."/>
            <person name="Ament-Velasquez S.L."/>
            <person name="Johannesson H."/>
        </authorList>
    </citation>
    <scope>NUCLEOTIDE SEQUENCE</scope>
    <source>
        <strain evidence="1">03SP1</strain>
    </source>
</reference>
<evidence type="ECO:0000313" key="2">
    <source>
        <dbReference type="Proteomes" id="UP001049176"/>
    </source>
</evidence>
<keyword evidence="2" id="KW-1185">Reference proteome</keyword>
<dbReference type="OrthoDB" id="3057168at2759"/>
<comment type="caution">
    <text evidence="1">The sequence shown here is derived from an EMBL/GenBank/DDBJ whole genome shotgun (WGS) entry which is preliminary data.</text>
</comment>
<accession>A0A9P7UX48</accession>
<protein>
    <submittedName>
        <fullName evidence="1">Uncharacterized protein</fullName>
    </submittedName>
</protein>
<evidence type="ECO:0000313" key="1">
    <source>
        <dbReference type="EMBL" id="KAG7096256.1"/>
    </source>
</evidence>
<dbReference type="RefSeq" id="XP_043012726.1">
    <property type="nucleotide sequence ID" value="XM_043148134.1"/>
</dbReference>
<dbReference type="KEGG" id="more:E1B28_003704"/>